<dbReference type="EMBL" id="JACCBG010000001">
    <property type="protein sequence ID" value="NYD42713.1"/>
    <property type="molecule type" value="Genomic_DNA"/>
</dbReference>
<accession>A0A7Y9JBU3</accession>
<keyword evidence="2" id="KW-1185">Reference proteome</keyword>
<protein>
    <recommendedName>
        <fullName evidence="3">Type IV toxin-antitoxin system AbiEi family antitoxin domain-containing protein</fullName>
    </recommendedName>
</protein>
<reference evidence="1 2" key="1">
    <citation type="submission" date="2020-07" db="EMBL/GenBank/DDBJ databases">
        <title>Sequencing the genomes of 1000 actinobacteria strains.</title>
        <authorList>
            <person name="Klenk H.-P."/>
        </authorList>
    </citation>
    <scope>NUCLEOTIDE SEQUENCE [LARGE SCALE GENOMIC DNA]</scope>
    <source>
        <strain evidence="1 2">DSM 21350</strain>
    </source>
</reference>
<evidence type="ECO:0000313" key="1">
    <source>
        <dbReference type="EMBL" id="NYD42713.1"/>
    </source>
</evidence>
<gene>
    <name evidence="1" type="ORF">BJZ21_002796</name>
</gene>
<organism evidence="1 2">
    <name type="scientific">Nocardioides panaciterrulae</name>
    <dbReference type="NCBI Taxonomy" id="661492"/>
    <lineage>
        <taxon>Bacteria</taxon>
        <taxon>Bacillati</taxon>
        <taxon>Actinomycetota</taxon>
        <taxon>Actinomycetes</taxon>
        <taxon>Propionibacteriales</taxon>
        <taxon>Nocardioidaceae</taxon>
        <taxon>Nocardioides</taxon>
    </lineage>
</organism>
<comment type="caution">
    <text evidence="1">The sequence shown here is derived from an EMBL/GenBank/DDBJ whole genome shotgun (WGS) entry which is preliminary data.</text>
</comment>
<dbReference type="PROSITE" id="PS50890">
    <property type="entry name" value="PUA"/>
    <property type="match status" value="1"/>
</dbReference>
<dbReference type="Proteomes" id="UP000535511">
    <property type="component" value="Unassembled WGS sequence"/>
</dbReference>
<evidence type="ECO:0008006" key="3">
    <source>
        <dbReference type="Google" id="ProtNLM"/>
    </source>
</evidence>
<dbReference type="AlphaFoldDB" id="A0A7Y9JBU3"/>
<name>A0A7Y9JBU3_9ACTN</name>
<evidence type="ECO:0000313" key="2">
    <source>
        <dbReference type="Proteomes" id="UP000535511"/>
    </source>
</evidence>
<dbReference type="RefSeq" id="WP_179664312.1">
    <property type="nucleotide sequence ID" value="NZ_JACCBG010000001.1"/>
</dbReference>
<sequence>MTEQSGLVLRRQALATGMSAEEIKRTVRRGEWVAVRRGVYTTRSLWDALEPRERPLLEVRAASLNMVMPHVISHDSAALLHGMPILEASPALVHITRFGVQGGRTRHGVKHHLAPFESKQIVFIDGLPVLDVARTAVDICREHGRRHGLVACDSALRLLGDRSLLHEAAAPMRSWRHITVVRDCVDRADAGAESVGEGLFRDLLDELGLGPVETQFGLRADGRVVFCDMRVGRQIFEFDGHLKYRPEAEGGVAKRDPADVLWAEKKRQDFVCGFKLGMSRAVWADLMPDRREATKRRVLREYTDTCARFGTSIEDLAPYVVRRLR</sequence>
<proteinExistence type="predicted"/>